<name>A0A5B7CI81_PORTR</name>
<comment type="caution">
    <text evidence="1">The sequence shown here is derived from an EMBL/GenBank/DDBJ whole genome shotgun (WGS) entry which is preliminary data.</text>
</comment>
<keyword evidence="2" id="KW-1185">Reference proteome</keyword>
<evidence type="ECO:0000313" key="1">
    <source>
        <dbReference type="EMBL" id="MPC09392.1"/>
    </source>
</evidence>
<gene>
    <name evidence="1" type="ORF">E2C01_002003</name>
</gene>
<organism evidence="1 2">
    <name type="scientific">Portunus trituberculatus</name>
    <name type="common">Swimming crab</name>
    <name type="synonym">Neptunus trituberculatus</name>
    <dbReference type="NCBI Taxonomy" id="210409"/>
    <lineage>
        <taxon>Eukaryota</taxon>
        <taxon>Metazoa</taxon>
        <taxon>Ecdysozoa</taxon>
        <taxon>Arthropoda</taxon>
        <taxon>Crustacea</taxon>
        <taxon>Multicrustacea</taxon>
        <taxon>Malacostraca</taxon>
        <taxon>Eumalacostraca</taxon>
        <taxon>Eucarida</taxon>
        <taxon>Decapoda</taxon>
        <taxon>Pleocyemata</taxon>
        <taxon>Brachyura</taxon>
        <taxon>Eubrachyura</taxon>
        <taxon>Portunoidea</taxon>
        <taxon>Portunidae</taxon>
        <taxon>Portuninae</taxon>
        <taxon>Portunus</taxon>
    </lineage>
</organism>
<evidence type="ECO:0000313" key="2">
    <source>
        <dbReference type="Proteomes" id="UP000324222"/>
    </source>
</evidence>
<proteinExistence type="predicted"/>
<dbReference type="AlphaFoldDB" id="A0A5B7CI81"/>
<reference evidence="1 2" key="1">
    <citation type="submission" date="2019-05" db="EMBL/GenBank/DDBJ databases">
        <title>Another draft genome of Portunus trituberculatus and its Hox gene families provides insights of decapod evolution.</title>
        <authorList>
            <person name="Jeong J.-H."/>
            <person name="Song I."/>
            <person name="Kim S."/>
            <person name="Choi T."/>
            <person name="Kim D."/>
            <person name="Ryu S."/>
            <person name="Kim W."/>
        </authorList>
    </citation>
    <scope>NUCLEOTIDE SEQUENCE [LARGE SCALE GENOMIC DNA]</scope>
    <source>
        <tissue evidence="1">Muscle</tissue>
    </source>
</reference>
<accession>A0A5B7CI81</accession>
<dbReference type="EMBL" id="VSRR010000067">
    <property type="protein sequence ID" value="MPC09392.1"/>
    <property type="molecule type" value="Genomic_DNA"/>
</dbReference>
<sequence>MLMLNPSECVSPANTADRDPIPLAYNKNITQLSTIEGWLSDEGTLYIVAHKVLSSCIDTGGQSECMAPYRAAHPGTP</sequence>
<protein>
    <submittedName>
        <fullName evidence="1">Uncharacterized protein</fullName>
    </submittedName>
</protein>
<dbReference type="Proteomes" id="UP000324222">
    <property type="component" value="Unassembled WGS sequence"/>
</dbReference>